<dbReference type="InterPro" id="IPR005496">
    <property type="entry name" value="Integral_membrane_TerC"/>
</dbReference>
<comment type="similarity">
    <text evidence="2">Belongs to the TerC family.</text>
</comment>
<dbReference type="RefSeq" id="WP_103222060.1">
    <property type="nucleotide sequence ID" value="NZ_PPCN01000003.1"/>
</dbReference>
<proteinExistence type="inferred from homology"/>
<feature type="transmembrane region" description="Helical" evidence="6">
    <location>
        <begin position="202"/>
        <end position="226"/>
    </location>
</feature>
<feature type="transmembrane region" description="Helical" evidence="6">
    <location>
        <begin position="13"/>
        <end position="34"/>
    </location>
</feature>
<feature type="transmembrane region" description="Helical" evidence="6">
    <location>
        <begin position="86"/>
        <end position="104"/>
    </location>
</feature>
<feature type="transmembrane region" description="Helical" evidence="6">
    <location>
        <begin position="291"/>
        <end position="311"/>
    </location>
</feature>
<reference evidence="7 8" key="1">
    <citation type="submission" date="2018-01" db="EMBL/GenBank/DDBJ databases">
        <title>Genomic Encyclopedia of Archaeal and Bacterial Type Strains, Phase II (KMG-II): from individual species to whole genera.</title>
        <authorList>
            <person name="Goeker M."/>
        </authorList>
    </citation>
    <scope>NUCLEOTIDE SEQUENCE [LARGE SCALE GENOMIC DNA]</scope>
    <source>
        <strain evidence="7 8">DSM 17023</strain>
    </source>
</reference>
<feature type="transmembrane region" description="Helical" evidence="6">
    <location>
        <begin position="111"/>
        <end position="133"/>
    </location>
</feature>
<evidence type="ECO:0000313" key="7">
    <source>
        <dbReference type="EMBL" id="POF32103.1"/>
    </source>
</evidence>
<name>A0A2S3UX32_9HYPH</name>
<dbReference type="Pfam" id="PF03741">
    <property type="entry name" value="TerC"/>
    <property type="match status" value="1"/>
</dbReference>
<accession>A0A2S3UX32</accession>
<feature type="transmembrane region" description="Helical" evidence="6">
    <location>
        <begin position="259"/>
        <end position="279"/>
    </location>
</feature>
<evidence type="ECO:0000256" key="2">
    <source>
        <dbReference type="ARBA" id="ARBA00007511"/>
    </source>
</evidence>
<comment type="subcellular location">
    <subcellularLocation>
        <location evidence="1">Membrane</location>
        <topology evidence="1">Multi-pass membrane protein</topology>
    </subcellularLocation>
</comment>
<protein>
    <submittedName>
        <fullName evidence="7">Tellurite resistance protein TerC</fullName>
    </submittedName>
</protein>
<keyword evidence="8" id="KW-1185">Reference proteome</keyword>
<feature type="transmembrane region" description="Helical" evidence="6">
    <location>
        <begin position="232"/>
        <end position="252"/>
    </location>
</feature>
<dbReference type="EMBL" id="PPCN01000003">
    <property type="protein sequence ID" value="POF32103.1"/>
    <property type="molecule type" value="Genomic_DNA"/>
</dbReference>
<dbReference type="Proteomes" id="UP000236959">
    <property type="component" value="Unassembled WGS sequence"/>
</dbReference>
<comment type="caution">
    <text evidence="7">The sequence shown here is derived from an EMBL/GenBank/DDBJ whole genome shotgun (WGS) entry which is preliminary data.</text>
</comment>
<dbReference type="NCBIfam" id="TIGR03718">
    <property type="entry name" value="R_switched_Alx"/>
    <property type="match status" value="1"/>
</dbReference>
<keyword evidence="3 6" id="KW-0812">Transmembrane</keyword>
<dbReference type="PANTHER" id="PTHR30238">
    <property type="entry name" value="MEMBRANE BOUND PREDICTED REDOX MODULATOR"/>
    <property type="match status" value="1"/>
</dbReference>
<dbReference type="InterPro" id="IPR022369">
    <property type="entry name" value="Integral_membrane_TerC_rswitch"/>
</dbReference>
<dbReference type="OrthoDB" id="9783692at2"/>
<dbReference type="AlphaFoldDB" id="A0A2S3UX32"/>
<feature type="transmembrane region" description="Helical" evidence="6">
    <location>
        <begin position="46"/>
        <end position="66"/>
    </location>
</feature>
<evidence type="ECO:0000313" key="8">
    <source>
        <dbReference type="Proteomes" id="UP000236959"/>
    </source>
</evidence>
<organism evidence="7 8">
    <name type="scientific">Roseibium marinum</name>
    <dbReference type="NCBI Taxonomy" id="281252"/>
    <lineage>
        <taxon>Bacteria</taxon>
        <taxon>Pseudomonadati</taxon>
        <taxon>Pseudomonadota</taxon>
        <taxon>Alphaproteobacteria</taxon>
        <taxon>Hyphomicrobiales</taxon>
        <taxon>Stappiaceae</taxon>
        <taxon>Roseibium</taxon>
    </lineage>
</organism>
<dbReference type="PANTHER" id="PTHR30238:SF0">
    <property type="entry name" value="THYLAKOID MEMBRANE PROTEIN TERC, CHLOROPLASTIC"/>
    <property type="match status" value="1"/>
</dbReference>
<evidence type="ECO:0000256" key="4">
    <source>
        <dbReference type="ARBA" id="ARBA00022989"/>
    </source>
</evidence>
<gene>
    <name evidence="7" type="ORF">CLV41_10322</name>
</gene>
<evidence type="ECO:0000256" key="5">
    <source>
        <dbReference type="ARBA" id="ARBA00023136"/>
    </source>
</evidence>
<dbReference type="GO" id="GO:0016020">
    <property type="term" value="C:membrane"/>
    <property type="evidence" value="ECO:0007669"/>
    <property type="project" value="UniProtKB-SubCell"/>
</dbReference>
<sequence>MTLLLAEVMGEPVWMWGMFLTLVLGLLAFDLGVLHRHPHEIGPRESLLLSIFYIGLGLLFGLWIWLMLGAQAAMLYVTGFVVEKSLALDNVFVIAVIFSYFAIPKELQHRVLIYGILGVIVLRGLMIGAGTAIVSQFEWVLYGFAAFLVFSGIRMLVAREQDFDVASNPVLRLSCKWLPLTPALHGHRFFVRSGPHLLATPLFLTLLMIETADVIFAIDSIPAIFAITTEPYLVYTSNIFAILGLRALYFVLVVMIDRFCYLKGALSLVLVFIGSKIFLSDLFGLEKFPPTLSLTITLALLAGGILLSLLVSRPPAAAIDSGSGQAPDEEEHFVAQQAGTFGISPDSASSNLRR</sequence>
<evidence type="ECO:0000256" key="1">
    <source>
        <dbReference type="ARBA" id="ARBA00004141"/>
    </source>
</evidence>
<evidence type="ECO:0000256" key="3">
    <source>
        <dbReference type="ARBA" id="ARBA00022692"/>
    </source>
</evidence>
<feature type="transmembrane region" description="Helical" evidence="6">
    <location>
        <begin position="139"/>
        <end position="157"/>
    </location>
</feature>
<keyword evidence="4 6" id="KW-1133">Transmembrane helix</keyword>
<evidence type="ECO:0000256" key="6">
    <source>
        <dbReference type="SAM" id="Phobius"/>
    </source>
</evidence>
<keyword evidence="5 6" id="KW-0472">Membrane</keyword>